<evidence type="ECO:0000313" key="3">
    <source>
        <dbReference type="EMBL" id="TFY65353.1"/>
    </source>
</evidence>
<keyword evidence="2" id="KW-1133">Transmembrane helix</keyword>
<dbReference type="EMBL" id="SEKV01000071">
    <property type="protein sequence ID" value="TFY65353.1"/>
    <property type="molecule type" value="Genomic_DNA"/>
</dbReference>
<accession>A0A4Y9YUC2</accession>
<keyword evidence="2" id="KW-0472">Membrane</keyword>
<keyword evidence="2" id="KW-0812">Transmembrane</keyword>
<feature type="region of interest" description="Disordered" evidence="1">
    <location>
        <begin position="159"/>
        <end position="181"/>
    </location>
</feature>
<feature type="transmembrane region" description="Helical" evidence="2">
    <location>
        <begin position="55"/>
        <end position="79"/>
    </location>
</feature>
<dbReference type="Proteomes" id="UP000298390">
    <property type="component" value="Unassembled WGS sequence"/>
</dbReference>
<evidence type="ECO:0008006" key="5">
    <source>
        <dbReference type="Google" id="ProtNLM"/>
    </source>
</evidence>
<evidence type="ECO:0000256" key="2">
    <source>
        <dbReference type="SAM" id="Phobius"/>
    </source>
</evidence>
<sequence>MRVYGVNLSQRRRWLLPAIILTLFLLGPIYAVVFVIYTSYQSSPYPVVCSIVEAIVRVCNIVADVLVLFVTWRATYANFNEARRLKTPLLLTQQLLKDGTVHFLVLLALNTVVLASWVANNLECSMFVDIFVIGLREATYPNTCASTPSQMSDVRFFDRGQDGAPEMEDGTSDLSSYDDEG</sequence>
<evidence type="ECO:0000256" key="1">
    <source>
        <dbReference type="SAM" id="MobiDB-lite"/>
    </source>
</evidence>
<feature type="transmembrane region" description="Helical" evidence="2">
    <location>
        <begin position="100"/>
        <end position="119"/>
    </location>
</feature>
<evidence type="ECO:0000313" key="4">
    <source>
        <dbReference type="Proteomes" id="UP000298390"/>
    </source>
</evidence>
<name>A0A4Y9YUC2_9APHY</name>
<comment type="caution">
    <text evidence="3">The sequence shown here is derived from an EMBL/GenBank/DDBJ whole genome shotgun (WGS) entry which is preliminary data.</text>
</comment>
<reference evidence="3 4" key="1">
    <citation type="submission" date="2019-01" db="EMBL/GenBank/DDBJ databases">
        <title>Genome sequencing of the rare red list fungi Fomitopsis rosea.</title>
        <authorList>
            <person name="Buettner E."/>
            <person name="Kellner H."/>
        </authorList>
    </citation>
    <scope>NUCLEOTIDE SEQUENCE [LARGE SCALE GENOMIC DNA]</scope>
    <source>
        <strain evidence="3 4">DSM 105464</strain>
    </source>
</reference>
<feature type="compositionally biased region" description="Acidic residues" evidence="1">
    <location>
        <begin position="165"/>
        <end position="181"/>
    </location>
</feature>
<dbReference type="AlphaFoldDB" id="A0A4Y9YUC2"/>
<protein>
    <recommendedName>
        <fullName evidence="5">Transmembrane protein</fullName>
    </recommendedName>
</protein>
<gene>
    <name evidence="3" type="ORF">EVJ58_g2032</name>
</gene>
<organism evidence="3 4">
    <name type="scientific">Rhodofomes roseus</name>
    <dbReference type="NCBI Taxonomy" id="34475"/>
    <lineage>
        <taxon>Eukaryota</taxon>
        <taxon>Fungi</taxon>
        <taxon>Dikarya</taxon>
        <taxon>Basidiomycota</taxon>
        <taxon>Agaricomycotina</taxon>
        <taxon>Agaricomycetes</taxon>
        <taxon>Polyporales</taxon>
        <taxon>Rhodofomes</taxon>
    </lineage>
</organism>
<proteinExistence type="predicted"/>